<feature type="transmembrane region" description="Helical" evidence="1">
    <location>
        <begin position="481"/>
        <end position="503"/>
    </location>
</feature>
<feature type="transmembrane region" description="Helical" evidence="1">
    <location>
        <begin position="458"/>
        <end position="474"/>
    </location>
</feature>
<gene>
    <name evidence="2" type="ORF">H9882_05490</name>
</gene>
<keyword evidence="1" id="KW-0812">Transmembrane</keyword>
<keyword evidence="1" id="KW-0472">Membrane</keyword>
<feature type="transmembrane region" description="Helical" evidence="1">
    <location>
        <begin position="188"/>
        <end position="207"/>
    </location>
</feature>
<organism evidence="2 3">
    <name type="scientific">Candidatus Allofournierella pullistercoris</name>
    <dbReference type="NCBI Taxonomy" id="2838597"/>
    <lineage>
        <taxon>Bacteria</taxon>
        <taxon>Bacillati</taxon>
        <taxon>Bacillota</taxon>
        <taxon>Clostridia</taxon>
        <taxon>Eubacteriales</taxon>
        <taxon>Oscillospiraceae</taxon>
        <taxon>Allofournierella</taxon>
    </lineage>
</organism>
<dbReference type="AlphaFoldDB" id="A0A948T2Q5"/>
<evidence type="ECO:0000313" key="2">
    <source>
        <dbReference type="EMBL" id="MBU3806328.1"/>
    </source>
</evidence>
<protein>
    <submittedName>
        <fullName evidence="2">Uncharacterized protein</fullName>
    </submittedName>
</protein>
<evidence type="ECO:0000313" key="3">
    <source>
        <dbReference type="Proteomes" id="UP000713596"/>
    </source>
</evidence>
<feature type="transmembrane region" description="Helical" evidence="1">
    <location>
        <begin position="78"/>
        <end position="99"/>
    </location>
</feature>
<dbReference type="EMBL" id="JAHLFP010000046">
    <property type="protein sequence ID" value="MBU3806328.1"/>
    <property type="molecule type" value="Genomic_DNA"/>
</dbReference>
<proteinExistence type="predicted"/>
<dbReference type="Proteomes" id="UP000713596">
    <property type="component" value="Unassembled WGS sequence"/>
</dbReference>
<feature type="transmembrane region" description="Helical" evidence="1">
    <location>
        <begin position="297"/>
        <end position="314"/>
    </location>
</feature>
<name>A0A948T2Q5_9FIRM</name>
<reference evidence="2" key="1">
    <citation type="journal article" date="2021" name="PeerJ">
        <title>Extensive microbial diversity within the chicken gut microbiome revealed by metagenomics and culture.</title>
        <authorList>
            <person name="Gilroy R."/>
            <person name="Ravi A."/>
            <person name="Getino M."/>
            <person name="Pursley I."/>
            <person name="Horton D.L."/>
            <person name="Alikhan N.F."/>
            <person name="Baker D."/>
            <person name="Gharbi K."/>
            <person name="Hall N."/>
            <person name="Watson M."/>
            <person name="Adriaenssens E.M."/>
            <person name="Foster-Nyarko E."/>
            <person name="Jarju S."/>
            <person name="Secka A."/>
            <person name="Antonio M."/>
            <person name="Oren A."/>
            <person name="Chaudhuri R.R."/>
            <person name="La Ragione R."/>
            <person name="Hildebrand F."/>
            <person name="Pallen M.J."/>
        </authorList>
    </citation>
    <scope>NUCLEOTIDE SEQUENCE</scope>
    <source>
        <strain evidence="2">B5_2728</strain>
    </source>
</reference>
<reference evidence="2" key="2">
    <citation type="submission" date="2021-04" db="EMBL/GenBank/DDBJ databases">
        <authorList>
            <person name="Gilroy R."/>
        </authorList>
    </citation>
    <scope>NUCLEOTIDE SEQUENCE</scope>
    <source>
        <strain evidence="2">B5_2728</strain>
    </source>
</reference>
<accession>A0A948T2Q5</accession>
<feature type="transmembrane region" description="Helical" evidence="1">
    <location>
        <begin position="381"/>
        <end position="405"/>
    </location>
</feature>
<feature type="transmembrane region" description="Helical" evidence="1">
    <location>
        <begin position="163"/>
        <end position="181"/>
    </location>
</feature>
<evidence type="ECO:0000256" key="1">
    <source>
        <dbReference type="SAM" id="Phobius"/>
    </source>
</evidence>
<sequence>MDILLCFLAVFGLCAALTLWAKVPSGLAPLVALSTAGIWFTVAGVYDILLGAGWLFYLGCWGVGAVALFRQRKHWRKLVSCGSVLFWMLSAAFAVYFSLRQPMFSEFDAFSFWGTAAKMTSTSNHLFTICESGTPWQATQSPGLIVLSYFVQFFGEFAPHKVYLAYDMLLFACIAALVGALELAQSRLAVPVAVIGWCTPWFFTTYARTIFLNTVYLSVYGDIPAGMMMGGALALWLCMRTDAARQCRWAIFPVLAMQANIKDNTFPIALVTAGIIGADMFLFHVQERWGKDWYKRLAFAGGCLVAPLASYLFWSRYIGRLVAQNAAAGGTGETSVSPFSAALYGTQMLLGISVPEQYEQRREIFYTALSDMWDSFLGKTLSMVGSGAVIVALILAVFVVALVFAKNGFQRIRVGCWMLLTTLGYLAYSYVIALSYGFIFKPFQSQGLVDYNRYLSTYYIGWFMAAVAVLVWILRQGRWKLVGNLGVLAFACLMLVRVGSMVLPQFSVLGFSDAEYSDQHIMQGRVKTVQQYIQPDSRIFFVSQGDNGLRWFTYSCYFHPNILDYSGWMVEDGRFGGGGGTFGLPGEKPEGDSPAALYYHDYTKEEFFQLVEESGCDYIFVDALDQGFIDAYADLFADKLSQARAGETMLYQVSGEGWIPVQMEVQG</sequence>
<keyword evidence="1" id="KW-1133">Transmembrane helix</keyword>
<feature type="transmembrane region" description="Helical" evidence="1">
    <location>
        <begin position="219"/>
        <end position="239"/>
    </location>
</feature>
<comment type="caution">
    <text evidence="2">The sequence shown here is derived from an EMBL/GenBank/DDBJ whole genome shotgun (WGS) entry which is preliminary data.</text>
</comment>
<feature type="transmembrane region" description="Helical" evidence="1">
    <location>
        <begin position="45"/>
        <end position="69"/>
    </location>
</feature>
<feature type="transmembrane region" description="Helical" evidence="1">
    <location>
        <begin position="417"/>
        <end position="438"/>
    </location>
</feature>